<dbReference type="Gene3D" id="2.130.10.10">
    <property type="entry name" value="YVTN repeat-like/Quinoprotein amine dehydrogenase"/>
    <property type="match status" value="2"/>
</dbReference>
<evidence type="ECO:0000259" key="9">
    <source>
        <dbReference type="PROSITE" id="PS50089"/>
    </source>
</evidence>
<evidence type="ECO:0000256" key="7">
    <source>
        <dbReference type="PROSITE-ProRule" id="PRU00221"/>
    </source>
</evidence>
<feature type="compositionally biased region" description="Low complexity" evidence="8">
    <location>
        <begin position="88"/>
        <end position="97"/>
    </location>
</feature>
<dbReference type="Pfam" id="PF00400">
    <property type="entry name" value="WD40"/>
    <property type="match status" value="2"/>
</dbReference>
<dbReference type="STRING" id="218851.A0A2G5DWI4"/>
<keyword evidence="4 6" id="KW-0863">Zinc-finger</keyword>
<dbReference type="PROSITE" id="PS50294">
    <property type="entry name" value="WD_REPEATS_REGION"/>
    <property type="match status" value="1"/>
</dbReference>
<evidence type="ECO:0000256" key="8">
    <source>
        <dbReference type="SAM" id="MobiDB-lite"/>
    </source>
</evidence>
<dbReference type="SUPFAM" id="SSF57850">
    <property type="entry name" value="RING/U-box"/>
    <property type="match status" value="1"/>
</dbReference>
<evidence type="ECO:0000256" key="2">
    <source>
        <dbReference type="ARBA" id="ARBA00022723"/>
    </source>
</evidence>
<dbReference type="PANTHER" id="PTHR44489">
    <property type="match status" value="1"/>
</dbReference>
<evidence type="ECO:0000313" key="10">
    <source>
        <dbReference type="EMBL" id="PIA47627.1"/>
    </source>
</evidence>
<gene>
    <name evidence="10" type="ORF">AQUCO_01400329v1</name>
</gene>
<dbReference type="InterPro" id="IPR015943">
    <property type="entry name" value="WD40/YVTN_repeat-like_dom_sf"/>
</dbReference>
<feature type="region of interest" description="Disordered" evidence="8">
    <location>
        <begin position="88"/>
        <end position="109"/>
    </location>
</feature>
<dbReference type="GO" id="GO:0008270">
    <property type="term" value="F:zinc ion binding"/>
    <property type="evidence" value="ECO:0007669"/>
    <property type="project" value="UniProtKB-KW"/>
</dbReference>
<dbReference type="EMBL" id="KZ305031">
    <property type="protein sequence ID" value="PIA47627.1"/>
    <property type="molecule type" value="Genomic_DNA"/>
</dbReference>
<dbReference type="Pfam" id="PF13445">
    <property type="entry name" value="zf-RING_UBOX"/>
    <property type="match status" value="1"/>
</dbReference>
<dbReference type="PROSITE" id="PS50089">
    <property type="entry name" value="ZF_RING_2"/>
    <property type="match status" value="1"/>
</dbReference>
<dbReference type="Gene3D" id="1.10.510.10">
    <property type="entry name" value="Transferase(Phosphotransferase) domain 1"/>
    <property type="match status" value="1"/>
</dbReference>
<dbReference type="Proteomes" id="UP000230069">
    <property type="component" value="Unassembled WGS sequence"/>
</dbReference>
<evidence type="ECO:0000313" key="11">
    <source>
        <dbReference type="Proteomes" id="UP000230069"/>
    </source>
</evidence>
<dbReference type="InterPro" id="IPR001680">
    <property type="entry name" value="WD40_rpt"/>
</dbReference>
<dbReference type="SMART" id="SM00184">
    <property type="entry name" value="RING"/>
    <property type="match status" value="1"/>
</dbReference>
<evidence type="ECO:0000256" key="1">
    <source>
        <dbReference type="ARBA" id="ARBA00022574"/>
    </source>
</evidence>
<evidence type="ECO:0000256" key="3">
    <source>
        <dbReference type="ARBA" id="ARBA00022737"/>
    </source>
</evidence>
<keyword evidence="3" id="KW-0677">Repeat</keyword>
<protein>
    <recommendedName>
        <fullName evidence="9">RING-type domain-containing protein</fullName>
    </recommendedName>
</protein>
<dbReference type="InParanoid" id="A0A2G5DWI4"/>
<dbReference type="InterPro" id="IPR013083">
    <property type="entry name" value="Znf_RING/FYVE/PHD"/>
</dbReference>
<keyword evidence="5" id="KW-0862">Zinc</keyword>
<dbReference type="PANTHER" id="PTHR44489:SF11">
    <property type="entry name" value="WD REPEAT DOMAIN 86"/>
    <property type="match status" value="1"/>
</dbReference>
<organism evidence="10 11">
    <name type="scientific">Aquilegia coerulea</name>
    <name type="common">Rocky mountain columbine</name>
    <dbReference type="NCBI Taxonomy" id="218851"/>
    <lineage>
        <taxon>Eukaryota</taxon>
        <taxon>Viridiplantae</taxon>
        <taxon>Streptophyta</taxon>
        <taxon>Embryophyta</taxon>
        <taxon>Tracheophyta</taxon>
        <taxon>Spermatophyta</taxon>
        <taxon>Magnoliopsida</taxon>
        <taxon>Ranunculales</taxon>
        <taxon>Ranunculaceae</taxon>
        <taxon>Thalictroideae</taxon>
        <taxon>Aquilegia</taxon>
    </lineage>
</organism>
<feature type="domain" description="RING-type" evidence="9">
    <location>
        <begin position="16"/>
        <end position="61"/>
    </location>
</feature>
<dbReference type="CDD" id="cd16587">
    <property type="entry name" value="RING-HC_TRIM32_C-VII"/>
    <property type="match status" value="1"/>
</dbReference>
<evidence type="ECO:0000256" key="4">
    <source>
        <dbReference type="ARBA" id="ARBA00022771"/>
    </source>
</evidence>
<evidence type="ECO:0000256" key="5">
    <source>
        <dbReference type="ARBA" id="ARBA00022833"/>
    </source>
</evidence>
<feature type="repeat" description="WD" evidence="7">
    <location>
        <begin position="704"/>
        <end position="743"/>
    </location>
</feature>
<dbReference type="InterPro" id="IPR027370">
    <property type="entry name" value="Znf-RING_euk"/>
</dbReference>
<accession>A0A2G5DWI4</accession>
<reference evidence="10 11" key="1">
    <citation type="submission" date="2017-09" db="EMBL/GenBank/DDBJ databases">
        <title>WGS assembly of Aquilegia coerulea Goldsmith.</title>
        <authorList>
            <person name="Hodges S."/>
            <person name="Kramer E."/>
            <person name="Nordborg M."/>
            <person name="Tomkins J."/>
            <person name="Borevitz J."/>
            <person name="Derieg N."/>
            <person name="Yan J."/>
            <person name="Mihaltcheva S."/>
            <person name="Hayes R.D."/>
            <person name="Rokhsar D."/>
        </authorList>
    </citation>
    <scope>NUCLEOTIDE SEQUENCE [LARGE SCALE GENOMIC DNA]</scope>
    <source>
        <strain evidence="11">cv. Goldsmith</strain>
    </source>
</reference>
<dbReference type="InterPro" id="IPR011009">
    <property type="entry name" value="Kinase-like_dom_sf"/>
</dbReference>
<name>A0A2G5DWI4_AQUCA</name>
<feature type="repeat" description="WD" evidence="7">
    <location>
        <begin position="573"/>
        <end position="612"/>
    </location>
</feature>
<dbReference type="AlphaFoldDB" id="A0A2G5DWI4"/>
<dbReference type="Gene3D" id="3.30.40.10">
    <property type="entry name" value="Zinc/RING finger domain, C3HC4 (zinc finger)"/>
    <property type="match status" value="1"/>
</dbReference>
<dbReference type="InterPro" id="IPR001841">
    <property type="entry name" value="Znf_RING"/>
</dbReference>
<dbReference type="SUPFAM" id="SSF50978">
    <property type="entry name" value="WD40 repeat-like"/>
    <property type="match status" value="1"/>
</dbReference>
<dbReference type="InterPro" id="IPR044715">
    <property type="entry name" value="WDR86-like"/>
</dbReference>
<keyword evidence="11" id="KW-1185">Reference proteome</keyword>
<proteinExistence type="predicted"/>
<dbReference type="InterPro" id="IPR036322">
    <property type="entry name" value="WD40_repeat_dom_sf"/>
</dbReference>
<dbReference type="PROSITE" id="PS50082">
    <property type="entry name" value="WD_REPEATS_2"/>
    <property type="match status" value="2"/>
</dbReference>
<keyword evidence="1 7" id="KW-0853">WD repeat</keyword>
<dbReference type="InterPro" id="IPR020472">
    <property type="entry name" value="WD40_PAC1"/>
</dbReference>
<dbReference type="PRINTS" id="PR00320">
    <property type="entry name" value="GPROTEINBRPT"/>
</dbReference>
<dbReference type="SUPFAM" id="SSF56112">
    <property type="entry name" value="Protein kinase-like (PK-like)"/>
    <property type="match status" value="1"/>
</dbReference>
<keyword evidence="2" id="KW-0479">Metal-binding</keyword>
<sequence length="864" mass="96674">MEEEEEEEEEMQYPECPVCLQVYNNETTIPRVLSCGHSACQTCLPQLPQRFPNIIRCPSCNQLVHYPNNHGGSSSLPKNIDLLSFISQQQQHQQNPQNPNPQYPNSSEKSVKQLSQGHEFLPKFWSEEFYTIWKDWVLEIDSIEIEMIGVGDGDDHDPHISLLRGRKDGEIVSLLYVGSAVLNDSVFDFSYVVRIMQFLYQLNGSLRDELCLILRSLKLRFRVCKVYGLWMNSENGSVFLVCEMLNSDLKEKLSEWRNRIVCENGNEVIRDGKQRKELNWGMPGFAVVGMELCEALASLHADGLVSGCLALSCFHFDGFGRVFVNSNEVLVLGRRIRKWVREFAASGCQRSEETERIMDDIIKIQPTVNLELLFSLLHKEGVALDFGSSECSVGYFSDVWSLGCILVSFLDGGGLNHEYFYQLIPQIGEKTCDEFLGLYTDWVERVNLLLENLLGPDYVALHQILCRCLEYDPGNRPLVTDVWKCIRDLLVRPQDDILGSLDTGGSLKNMIHCISLGHMCDMPTENDREFQNQNDHNLEGSGVAIGFQQDGDGKNEKNLVEGLRIGKFECVDLMGHADCISGLAVGGGFLFSSSFDKTVNVWSLQDCSHVQSFKGHEHRVMGVVFVDAAEPLCVSGDSGGGIFVWGVGASLQQDPLKSWYEQKDWRYSGIHALAVSGTEHIYTGSGDKSVKAWSLQDYTLVCTMNGHKSVVSSLVVCDGVLYSGSWDGTIRLWSINDHSPLTVLGDDTPGNLTSVLSLSVYHHTLAAAYENGCVKLWRNDMLSRSIETQSGAIFALDIKEEWLFMGGWNKTVDVKELSGNELHVDSRSVGSVACNSVVTAVLYWEGKLFIGLADTSVKVYSYRS</sequence>
<evidence type="ECO:0000256" key="6">
    <source>
        <dbReference type="PROSITE-ProRule" id="PRU00175"/>
    </source>
</evidence>
<dbReference type="SMART" id="SM00320">
    <property type="entry name" value="WD40"/>
    <property type="match status" value="5"/>
</dbReference>
<dbReference type="OrthoDB" id="674604at2759"/>